<dbReference type="OrthoDB" id="6896287at2"/>
<dbReference type="EMBL" id="FNYC01000003">
    <property type="protein sequence ID" value="SEI89120.1"/>
    <property type="molecule type" value="Genomic_DNA"/>
</dbReference>
<evidence type="ECO:0000313" key="3">
    <source>
        <dbReference type="Proteomes" id="UP000199420"/>
    </source>
</evidence>
<evidence type="ECO:0000256" key="1">
    <source>
        <dbReference type="SAM" id="MobiDB-lite"/>
    </source>
</evidence>
<feature type="compositionally biased region" description="Pro residues" evidence="1">
    <location>
        <begin position="248"/>
        <end position="258"/>
    </location>
</feature>
<organism evidence="2 3">
    <name type="scientific">Frateuria terrea</name>
    <dbReference type="NCBI Taxonomy" id="529704"/>
    <lineage>
        <taxon>Bacteria</taxon>
        <taxon>Pseudomonadati</taxon>
        <taxon>Pseudomonadota</taxon>
        <taxon>Gammaproteobacteria</taxon>
        <taxon>Lysobacterales</taxon>
        <taxon>Rhodanobacteraceae</taxon>
        <taxon>Frateuria</taxon>
    </lineage>
</organism>
<feature type="region of interest" description="Disordered" evidence="1">
    <location>
        <begin position="236"/>
        <end position="258"/>
    </location>
</feature>
<dbReference type="RefSeq" id="WP_091462050.1">
    <property type="nucleotide sequence ID" value="NZ_FNYC01000003.1"/>
</dbReference>
<dbReference type="Proteomes" id="UP000199420">
    <property type="component" value="Unassembled WGS sequence"/>
</dbReference>
<dbReference type="AlphaFoldDB" id="A0A1H6ULM2"/>
<evidence type="ECO:0000313" key="2">
    <source>
        <dbReference type="EMBL" id="SEI89120.1"/>
    </source>
</evidence>
<dbReference type="STRING" id="529704.SAMN02927913_1778"/>
<keyword evidence="3" id="KW-1185">Reference proteome</keyword>
<gene>
    <name evidence="2" type="ORF">SAMN04487997_1946</name>
</gene>
<accession>A0A1H6ULM2</accession>
<reference evidence="2 3" key="1">
    <citation type="submission" date="2016-10" db="EMBL/GenBank/DDBJ databases">
        <authorList>
            <person name="de Groot N.N."/>
        </authorList>
    </citation>
    <scope>NUCLEOTIDE SEQUENCE [LARGE SCALE GENOMIC DNA]</scope>
    <source>
        <strain evidence="2 3">DSM 26515</strain>
    </source>
</reference>
<protein>
    <submittedName>
        <fullName evidence="2">Uncharacterized protein</fullName>
    </submittedName>
</protein>
<sequence length="258" mass="28061">MFDLPVQLGENEVQGAIRASLEVYAERRGITAQFFEPYANQQGGGPGRFAADLVGVLDNARILMLEIKALDVPHYTLVRFNASQHATCLALEDAGLPLAYAFNGTEHLTYYDRLRAQSWPFDTLAAIHRALPSQLPGRVPARSHPSLLHWLESGQGTNVASELGGLLGAGVTRPRAWTNAALTLVYSTAADKLLSFGPNDAEGLVSSLWSLAEANEHYQSLLLPLFEKFENTLAVSPVEDDADTDSPFSPPRPRGPRP</sequence>
<proteinExistence type="predicted"/>
<name>A0A1H6ULM2_9GAMM</name>